<evidence type="ECO:0000256" key="7">
    <source>
        <dbReference type="ARBA" id="ARBA00023015"/>
    </source>
</evidence>
<dbReference type="EMBL" id="BMVO01000003">
    <property type="protein sequence ID" value="GHA94065.1"/>
    <property type="molecule type" value="Genomic_DNA"/>
</dbReference>
<evidence type="ECO:0000256" key="11">
    <source>
        <dbReference type="HAMAP-Rule" id="MF_01479"/>
    </source>
</evidence>
<evidence type="ECO:0000256" key="1">
    <source>
        <dbReference type="ARBA" id="ARBA00004496"/>
    </source>
</evidence>
<evidence type="ECO:0000256" key="5">
    <source>
        <dbReference type="ARBA" id="ARBA00023004"/>
    </source>
</evidence>
<evidence type="ECO:0000256" key="9">
    <source>
        <dbReference type="ARBA" id="ARBA00023157"/>
    </source>
</evidence>
<evidence type="ECO:0000313" key="14">
    <source>
        <dbReference type="Proteomes" id="UP000599437"/>
    </source>
</evidence>
<sequence>MPRPTHYGPHRFPDTIARPAHWDRRAACRNEDPRIFFPEGTEADVIATTALAKEICHRCPVSGNCQIDALERREPFGVWGGLDEHERRDILHRAAEQAALRFKEEAAAKEAADASAPATAAA</sequence>
<keyword evidence="5 11" id="KW-0408">Iron</keyword>
<accession>A0ABQ3DM66</accession>
<dbReference type="Pfam" id="PF02467">
    <property type="entry name" value="Whib"/>
    <property type="match status" value="1"/>
</dbReference>
<evidence type="ECO:0000256" key="4">
    <source>
        <dbReference type="ARBA" id="ARBA00022723"/>
    </source>
</evidence>
<feature type="binding site" evidence="11">
    <location>
        <position position="59"/>
    </location>
    <ligand>
        <name>[4Fe-4S] cluster</name>
        <dbReference type="ChEBI" id="CHEBI:49883"/>
    </ligand>
</feature>
<evidence type="ECO:0000259" key="12">
    <source>
        <dbReference type="PROSITE" id="PS51674"/>
    </source>
</evidence>
<evidence type="ECO:0000313" key="13">
    <source>
        <dbReference type="EMBL" id="GHA94065.1"/>
    </source>
</evidence>
<dbReference type="PANTHER" id="PTHR38839">
    <property type="entry name" value="TRANSCRIPTIONAL REGULATOR WHID-RELATED"/>
    <property type="match status" value="1"/>
</dbReference>
<comment type="caution">
    <text evidence="13">The sequence shown here is derived from an EMBL/GenBank/DDBJ whole genome shotgun (WGS) entry which is preliminary data.</text>
</comment>
<evidence type="ECO:0000256" key="3">
    <source>
        <dbReference type="ARBA" id="ARBA00022485"/>
    </source>
</evidence>
<dbReference type="InterPro" id="IPR003482">
    <property type="entry name" value="Whib"/>
</dbReference>
<reference evidence="14" key="1">
    <citation type="journal article" date="2019" name="Int. J. Syst. Evol. Microbiol.">
        <title>The Global Catalogue of Microorganisms (GCM) 10K type strain sequencing project: providing services to taxonomists for standard genome sequencing and annotation.</title>
        <authorList>
            <consortium name="The Broad Institute Genomics Platform"/>
            <consortium name="The Broad Institute Genome Sequencing Center for Infectious Disease"/>
            <person name="Wu L."/>
            <person name="Ma J."/>
        </authorList>
    </citation>
    <scope>NUCLEOTIDE SEQUENCE [LARGE SCALE GENOMIC DNA]</scope>
    <source>
        <strain evidence="14">JCM 4737</strain>
    </source>
</reference>
<evidence type="ECO:0000256" key="8">
    <source>
        <dbReference type="ARBA" id="ARBA00023125"/>
    </source>
</evidence>
<keyword evidence="7 11" id="KW-0805">Transcription regulation</keyword>
<feature type="binding site" evidence="11">
    <location>
        <position position="65"/>
    </location>
    <ligand>
        <name>[4Fe-4S] cluster</name>
        <dbReference type="ChEBI" id="CHEBI:49883"/>
    </ligand>
</feature>
<gene>
    <name evidence="11 13" type="primary">whiB</name>
    <name evidence="13" type="ORF">GCM10010346_15980</name>
</gene>
<dbReference type="PROSITE" id="PS51674">
    <property type="entry name" value="4FE4S_WBL"/>
    <property type="match status" value="1"/>
</dbReference>
<keyword evidence="4 11" id="KW-0479">Metal-binding</keyword>
<protein>
    <recommendedName>
        <fullName evidence="11">Transcriptional regulator WhiB</fullName>
    </recommendedName>
</protein>
<dbReference type="Proteomes" id="UP000599437">
    <property type="component" value="Unassembled WGS sequence"/>
</dbReference>
<organism evidence="13 14">
    <name type="scientific">Streptomyces chryseus</name>
    <dbReference type="NCBI Taxonomy" id="68186"/>
    <lineage>
        <taxon>Bacteria</taxon>
        <taxon>Bacillati</taxon>
        <taxon>Actinomycetota</taxon>
        <taxon>Actinomycetes</taxon>
        <taxon>Kitasatosporales</taxon>
        <taxon>Streptomycetaceae</taxon>
        <taxon>Streptomyces</taxon>
    </lineage>
</organism>
<dbReference type="InterPro" id="IPR034768">
    <property type="entry name" value="4FE4S_WBL"/>
</dbReference>
<comment type="PTM">
    <text evidence="11">The Fe-S cluster can be nitrosylated by nitric oxide (NO).</text>
</comment>
<comment type="subcellular location">
    <subcellularLocation>
        <location evidence="1 11">Cytoplasm</location>
    </subcellularLocation>
</comment>
<keyword evidence="6 11" id="KW-0411">Iron-sulfur</keyword>
<evidence type="ECO:0000256" key="6">
    <source>
        <dbReference type="ARBA" id="ARBA00023014"/>
    </source>
</evidence>
<keyword evidence="11" id="KW-0963">Cytoplasm</keyword>
<feature type="binding site" evidence="11">
    <location>
        <position position="28"/>
    </location>
    <ligand>
        <name>[4Fe-4S] cluster</name>
        <dbReference type="ChEBI" id="CHEBI:49883"/>
    </ligand>
</feature>
<keyword evidence="10 11" id="KW-0804">Transcription</keyword>
<comment type="PTM">
    <text evidence="11">Upon Fe-S cluster removal intramolecular disulfide bonds are formed.</text>
</comment>
<dbReference type="RefSeq" id="WP_138895149.1">
    <property type="nucleotide sequence ID" value="NZ_BMVO01000003.1"/>
</dbReference>
<evidence type="ECO:0000256" key="2">
    <source>
        <dbReference type="ARBA" id="ARBA00006597"/>
    </source>
</evidence>
<comment type="function">
    <text evidence="11">Acts as a transcriptional regulator. Probably redox-responsive. The apo- but not holo-form probably binds DNA.</text>
</comment>
<keyword evidence="8 11" id="KW-0238">DNA-binding</keyword>
<keyword evidence="14" id="KW-1185">Reference proteome</keyword>
<name>A0ABQ3DM66_9ACTN</name>
<comment type="cofactor">
    <cofactor evidence="11">
        <name>[4Fe-4S] cluster</name>
        <dbReference type="ChEBI" id="CHEBI:49883"/>
    </cofactor>
    <text evidence="11">Binds 1 [4Fe-4S] cluster per subunit. Following nitrosylation of the [4Fe-4S] cluster binds 1 [4Fe-8(NO)] cluster per subunit.</text>
</comment>
<keyword evidence="3 11" id="KW-0004">4Fe-4S</keyword>
<evidence type="ECO:0000256" key="10">
    <source>
        <dbReference type="ARBA" id="ARBA00023163"/>
    </source>
</evidence>
<proteinExistence type="inferred from homology"/>
<comment type="similarity">
    <text evidence="2 11">Belongs to the WhiB family.</text>
</comment>
<keyword evidence="9 11" id="KW-1015">Disulfide bond</keyword>
<feature type="binding site" evidence="11">
    <location>
        <position position="56"/>
    </location>
    <ligand>
        <name>[4Fe-4S] cluster</name>
        <dbReference type="ChEBI" id="CHEBI:49883"/>
    </ligand>
</feature>
<feature type="domain" description="4Fe-4S Wbl-type" evidence="12">
    <location>
        <begin position="27"/>
        <end position="89"/>
    </location>
</feature>
<dbReference type="HAMAP" id="MF_01479">
    <property type="entry name" value="WhiB"/>
    <property type="match status" value="1"/>
</dbReference>